<dbReference type="STRING" id="1081102.A0A168A1N2"/>
<evidence type="ECO:0000256" key="4">
    <source>
        <dbReference type="ARBA" id="ARBA00022525"/>
    </source>
</evidence>
<dbReference type="AlphaFoldDB" id="A0A168A1N2"/>
<dbReference type="Proteomes" id="UP000076874">
    <property type="component" value="Unassembled WGS sequence"/>
</dbReference>
<evidence type="ECO:0000256" key="5">
    <source>
        <dbReference type="ARBA" id="ARBA00023235"/>
    </source>
</evidence>
<dbReference type="InterPro" id="IPR001398">
    <property type="entry name" value="Macrophage_inhib_fac"/>
</dbReference>
<dbReference type="InterPro" id="IPR014347">
    <property type="entry name" value="Tautomerase/MIF_sf"/>
</dbReference>
<evidence type="ECO:0000256" key="2">
    <source>
        <dbReference type="ARBA" id="ARBA00005851"/>
    </source>
</evidence>
<evidence type="ECO:0000256" key="8">
    <source>
        <dbReference type="ARBA" id="ARBA00038932"/>
    </source>
</evidence>
<keyword evidence="3" id="KW-0202">Cytokine</keyword>
<evidence type="ECO:0000313" key="14">
    <source>
        <dbReference type="EMBL" id="OAA68135.1"/>
    </source>
</evidence>
<evidence type="ECO:0000256" key="13">
    <source>
        <dbReference type="SAM" id="MobiDB-lite"/>
    </source>
</evidence>
<evidence type="ECO:0000256" key="9">
    <source>
        <dbReference type="ARBA" id="ARBA00039086"/>
    </source>
</evidence>
<evidence type="ECO:0000256" key="6">
    <source>
        <dbReference type="ARBA" id="ARBA00036735"/>
    </source>
</evidence>
<dbReference type="PANTHER" id="PTHR11954">
    <property type="entry name" value="D-DOPACHROME DECARBOXYLASE"/>
    <property type="match status" value="1"/>
</dbReference>
<keyword evidence="5" id="KW-0413">Isomerase</keyword>
<dbReference type="GO" id="GO:0050178">
    <property type="term" value="F:phenylpyruvate tautomerase activity"/>
    <property type="evidence" value="ECO:0007669"/>
    <property type="project" value="UniProtKB-EC"/>
</dbReference>
<comment type="caution">
    <text evidence="14">The sequence shown here is derived from an EMBL/GenBank/DDBJ whole genome shotgun (WGS) entry which is preliminary data.</text>
</comment>
<dbReference type="SUPFAM" id="SSF55331">
    <property type="entry name" value="Tautomerase/MIF"/>
    <property type="match status" value="1"/>
</dbReference>
<keyword evidence="4" id="KW-0964">Secreted</keyword>
<sequence length="483" mass="51354">MAPATKIERANRPRSSLSIAGNGKQEMRKARHDGRVADGDKRDSTNAGHDTNDAGLSFSQRVSQLPPRTPTPLLVKGDRLLRDIDRAPPGDPFLLRSSRRRSLLSLSGNSVRSVGSRNGGGGGGGDGGDGDGVGNGGHDLSRRRSQYFEDAFSARDGNRSLAKERVRSEAFVLADVRTNVFIGDEFTVITELSAHLALRYRRPLSSVVVTLEHNACMCFGGSFDPAYTMAVFALPAELQPATNKRNAALIQKHMEEALGVSAARGLLRFAPVPESNLAYGGKTATGHADDAAKTRPPATTGLGHKNSVGGSGDRRAAGAATPDVQSLVGSVGSRRNNNKAARKLSVKSLSSFRSPSPAPDLDTPPHPPPPAARAVRASEERPRRPPTPLRAIPEQRSLQCSPQRPQVEAEQNAEPVKEEANVADLRAAAVAAAGIDDATVNPMELHATAPASSQRRTKTHRTRNLVTAIFGGRSKSSQEARDF</sequence>
<proteinExistence type="inferred from homology"/>
<keyword evidence="15" id="KW-1185">Reference proteome</keyword>
<comment type="catalytic activity">
    <reaction evidence="7">
        <text>L-dopachrome = 5,6-dihydroxyindole-2-carboxylate</text>
        <dbReference type="Rhea" id="RHEA:13041"/>
        <dbReference type="ChEBI" id="CHEBI:16875"/>
        <dbReference type="ChEBI" id="CHEBI:57509"/>
        <dbReference type="EC" id="5.3.3.12"/>
    </reaction>
</comment>
<dbReference type="Gene3D" id="3.30.429.10">
    <property type="entry name" value="Macrophage Migration Inhibitory Factor"/>
    <property type="match status" value="1"/>
</dbReference>
<dbReference type="OrthoDB" id="255819at2759"/>
<feature type="compositionally biased region" description="Basic and acidic residues" evidence="13">
    <location>
        <begin position="25"/>
        <end position="44"/>
    </location>
</feature>
<comment type="subcellular location">
    <subcellularLocation>
        <location evidence="1">Secreted</location>
    </subcellularLocation>
</comment>
<reference evidence="14 15" key="1">
    <citation type="journal article" date="2016" name="Genome Biol. Evol.">
        <title>Divergent and convergent evolution of fungal pathogenicity.</title>
        <authorList>
            <person name="Shang Y."/>
            <person name="Xiao G."/>
            <person name="Zheng P."/>
            <person name="Cen K."/>
            <person name="Zhan S."/>
            <person name="Wang C."/>
        </authorList>
    </citation>
    <scope>NUCLEOTIDE SEQUENCE [LARGE SCALE GENOMIC DNA]</scope>
    <source>
        <strain evidence="14 15">RCEF 264</strain>
    </source>
</reference>
<dbReference type="GO" id="GO:0005576">
    <property type="term" value="C:extracellular region"/>
    <property type="evidence" value="ECO:0007669"/>
    <property type="project" value="UniProtKB-SubCell"/>
</dbReference>
<dbReference type="GO" id="GO:0004167">
    <property type="term" value="F:dopachrome isomerase activity"/>
    <property type="evidence" value="ECO:0007669"/>
    <property type="project" value="UniProtKB-EC"/>
</dbReference>
<feature type="compositionally biased region" description="Basic residues" evidence="13">
    <location>
        <begin position="336"/>
        <end position="345"/>
    </location>
</feature>
<evidence type="ECO:0000313" key="15">
    <source>
        <dbReference type="Proteomes" id="UP000076874"/>
    </source>
</evidence>
<gene>
    <name evidence="14" type="ORF">SPI_00330</name>
</gene>
<feature type="compositionally biased region" description="Gly residues" evidence="13">
    <location>
        <begin position="117"/>
        <end position="137"/>
    </location>
</feature>
<comment type="catalytic activity">
    <reaction evidence="6">
        <text>3-phenylpyruvate = enol-phenylpyruvate</text>
        <dbReference type="Rhea" id="RHEA:17097"/>
        <dbReference type="ChEBI" id="CHEBI:16815"/>
        <dbReference type="ChEBI" id="CHEBI:18005"/>
        <dbReference type="EC" id="5.3.2.1"/>
    </reaction>
</comment>
<dbReference type="Pfam" id="PF01187">
    <property type="entry name" value="MIF"/>
    <property type="match status" value="1"/>
</dbReference>
<evidence type="ECO:0000256" key="3">
    <source>
        <dbReference type="ARBA" id="ARBA00022514"/>
    </source>
</evidence>
<evidence type="ECO:0000256" key="10">
    <source>
        <dbReference type="ARBA" id="ARBA00041631"/>
    </source>
</evidence>
<feature type="compositionally biased region" description="Basic and acidic residues" evidence="13">
    <location>
        <begin position="1"/>
        <end position="11"/>
    </location>
</feature>
<organism evidence="14 15">
    <name type="scientific">Niveomyces insectorum RCEF 264</name>
    <dbReference type="NCBI Taxonomy" id="1081102"/>
    <lineage>
        <taxon>Eukaryota</taxon>
        <taxon>Fungi</taxon>
        <taxon>Dikarya</taxon>
        <taxon>Ascomycota</taxon>
        <taxon>Pezizomycotina</taxon>
        <taxon>Sordariomycetes</taxon>
        <taxon>Hypocreomycetidae</taxon>
        <taxon>Hypocreales</taxon>
        <taxon>Cordycipitaceae</taxon>
        <taxon>Niveomyces</taxon>
    </lineage>
</organism>
<protein>
    <recommendedName>
        <fullName evidence="12">L-dopachrome isomerase</fullName>
        <ecNumber evidence="9">5.3.2.1</ecNumber>
        <ecNumber evidence="8">5.3.3.12</ecNumber>
    </recommendedName>
    <alternativeName>
        <fullName evidence="10">L-dopachrome tautomerase</fullName>
    </alternativeName>
    <alternativeName>
        <fullName evidence="11">Phenylpyruvate tautomerase</fullName>
    </alternativeName>
</protein>
<evidence type="ECO:0000256" key="7">
    <source>
        <dbReference type="ARBA" id="ARBA00036823"/>
    </source>
</evidence>
<accession>A0A168A1N2</accession>
<evidence type="ECO:0000256" key="11">
    <source>
        <dbReference type="ARBA" id="ARBA00041912"/>
    </source>
</evidence>
<comment type="similarity">
    <text evidence="2">Belongs to the MIF family.</text>
</comment>
<feature type="compositionally biased region" description="Low complexity" evidence="13">
    <location>
        <begin position="106"/>
        <end position="116"/>
    </location>
</feature>
<feature type="region of interest" description="Disordered" evidence="13">
    <location>
        <begin position="106"/>
        <end position="140"/>
    </location>
</feature>
<feature type="compositionally biased region" description="Polar residues" evidence="13">
    <location>
        <begin position="323"/>
        <end position="335"/>
    </location>
</feature>
<feature type="region of interest" description="Disordered" evidence="13">
    <location>
        <begin position="1"/>
        <end position="76"/>
    </location>
</feature>
<feature type="compositionally biased region" description="Pro residues" evidence="13">
    <location>
        <begin position="356"/>
        <end position="371"/>
    </location>
</feature>
<evidence type="ECO:0000256" key="1">
    <source>
        <dbReference type="ARBA" id="ARBA00004613"/>
    </source>
</evidence>
<evidence type="ECO:0000256" key="12">
    <source>
        <dbReference type="ARBA" id="ARBA00042730"/>
    </source>
</evidence>
<feature type="region of interest" description="Disordered" evidence="13">
    <location>
        <begin position="280"/>
        <end position="416"/>
    </location>
</feature>
<dbReference type="PANTHER" id="PTHR11954:SF6">
    <property type="entry name" value="MACROPHAGE MIGRATION INHIBITORY FACTOR"/>
    <property type="match status" value="1"/>
</dbReference>
<name>A0A168A1N2_9HYPO</name>
<dbReference type="EC" id="5.3.3.12" evidence="8"/>
<dbReference type="EMBL" id="AZHD01000001">
    <property type="protein sequence ID" value="OAA68135.1"/>
    <property type="molecule type" value="Genomic_DNA"/>
</dbReference>
<dbReference type="EC" id="5.3.2.1" evidence="9"/>